<evidence type="ECO:0000259" key="1">
    <source>
        <dbReference type="Pfam" id="PF01863"/>
    </source>
</evidence>
<protein>
    <submittedName>
        <fullName evidence="2">Metal-dependent hydrolase</fullName>
    </submittedName>
</protein>
<dbReference type="InterPro" id="IPR053136">
    <property type="entry name" value="UTP_pyrophosphatase-like"/>
</dbReference>
<evidence type="ECO:0000313" key="2">
    <source>
        <dbReference type="EMBL" id="PAU95373.1"/>
    </source>
</evidence>
<dbReference type="EMBL" id="NSKE01000002">
    <property type="protein sequence ID" value="PAU95373.1"/>
    <property type="molecule type" value="Genomic_DNA"/>
</dbReference>
<dbReference type="GO" id="GO:0016787">
    <property type="term" value="F:hydrolase activity"/>
    <property type="evidence" value="ECO:0007669"/>
    <property type="project" value="UniProtKB-KW"/>
</dbReference>
<reference evidence="2 3" key="1">
    <citation type="submission" date="2017-08" db="EMBL/GenBank/DDBJ databases">
        <title>Aliifodinibius alkalisoli sp. nov., isolated from saline alkaline soil.</title>
        <authorList>
            <person name="Liu D."/>
            <person name="Zhang G."/>
        </authorList>
    </citation>
    <scope>NUCLEOTIDE SEQUENCE [LARGE SCALE GENOMIC DNA]</scope>
    <source>
        <strain evidence="2 3">WN023</strain>
    </source>
</reference>
<gene>
    <name evidence="2" type="ORF">CK503_04040</name>
</gene>
<dbReference type="AlphaFoldDB" id="A0A2A2GEQ6"/>
<dbReference type="OrthoDB" id="9811177at2"/>
<name>A0A2A2GEQ6_9BACT</name>
<organism evidence="2 3">
    <name type="scientific">Fodinibius salipaludis</name>
    <dbReference type="NCBI Taxonomy" id="2032627"/>
    <lineage>
        <taxon>Bacteria</taxon>
        <taxon>Pseudomonadati</taxon>
        <taxon>Balneolota</taxon>
        <taxon>Balneolia</taxon>
        <taxon>Balneolales</taxon>
        <taxon>Balneolaceae</taxon>
        <taxon>Fodinibius</taxon>
    </lineage>
</organism>
<dbReference type="InterPro" id="IPR002725">
    <property type="entry name" value="YgjP-like_metallopeptidase"/>
</dbReference>
<accession>A0A2A2GEQ6</accession>
<dbReference type="Pfam" id="PF01863">
    <property type="entry name" value="YgjP-like"/>
    <property type="match status" value="1"/>
</dbReference>
<keyword evidence="3" id="KW-1185">Reference proteome</keyword>
<keyword evidence="2" id="KW-0378">Hydrolase</keyword>
<feature type="domain" description="YgjP-like metallopeptidase" evidence="1">
    <location>
        <begin position="26"/>
        <end position="232"/>
    </location>
</feature>
<dbReference type="PANTHER" id="PTHR30399:SF1">
    <property type="entry name" value="UTP PYROPHOSPHATASE"/>
    <property type="match status" value="1"/>
</dbReference>
<comment type="caution">
    <text evidence="2">The sequence shown here is derived from an EMBL/GenBank/DDBJ whole genome shotgun (WGS) entry which is preliminary data.</text>
</comment>
<dbReference type="Gene3D" id="3.30.2010.10">
    <property type="entry name" value="Metalloproteases ('zincins'), catalytic domain"/>
    <property type="match status" value="1"/>
</dbReference>
<evidence type="ECO:0000313" key="3">
    <source>
        <dbReference type="Proteomes" id="UP000218831"/>
    </source>
</evidence>
<proteinExistence type="predicted"/>
<dbReference type="PANTHER" id="PTHR30399">
    <property type="entry name" value="UNCHARACTERIZED PROTEIN YGJP"/>
    <property type="match status" value="1"/>
</dbReference>
<dbReference type="Proteomes" id="UP000218831">
    <property type="component" value="Unassembled WGS sequence"/>
</dbReference>
<dbReference type="RefSeq" id="WP_095605500.1">
    <property type="nucleotide sequence ID" value="NZ_NSKE01000002.1"/>
</dbReference>
<sequence length="235" mass="28268">MNTEQTQITVSGIDIDVIKKDIKNMHLSVHPPTGRVRISSPKEMETKSIRLFAVSKLGWIKKHIRNMQEQDRQPEREYIQRESHYFQGQRYLLNIIEHDAPPKVEIRNKKYMDLYVRPGSDREKKREVVKEFYRSELKKQIPPLIEKWEEKMGVQVNDWLVRQMKTKWGSCNTDEGRIILNLELAKKAPECLEYVVVHEMVHLQERLHTERFKALLEKYMPSWKERREELNELVF</sequence>
<dbReference type="CDD" id="cd07344">
    <property type="entry name" value="M48_yhfN_like"/>
    <property type="match status" value="1"/>
</dbReference>